<dbReference type="InterPro" id="IPR000212">
    <property type="entry name" value="DNA_helicase_UvrD/REP"/>
</dbReference>
<dbReference type="InterPro" id="IPR011604">
    <property type="entry name" value="PDDEXK-like_dom_sf"/>
</dbReference>
<dbReference type="EC" id="5.6.2.4" evidence="13"/>
<feature type="binding site" evidence="16">
    <location>
        <begin position="25"/>
        <end position="32"/>
    </location>
    <ligand>
        <name>ATP</name>
        <dbReference type="ChEBI" id="CHEBI:30616"/>
    </ligand>
</feature>
<keyword evidence="10" id="KW-0234">DNA repair</keyword>
<dbReference type="InterPro" id="IPR014017">
    <property type="entry name" value="DNA_helicase_UvrD-like_C"/>
</dbReference>
<evidence type="ECO:0000256" key="12">
    <source>
        <dbReference type="ARBA" id="ARBA00034617"/>
    </source>
</evidence>
<dbReference type="Pfam" id="PF12705">
    <property type="entry name" value="PDDEXK_1"/>
    <property type="match status" value="1"/>
</dbReference>
<comment type="catalytic activity">
    <reaction evidence="15">
        <text>ATP + H2O = ADP + phosphate + H(+)</text>
        <dbReference type="Rhea" id="RHEA:13065"/>
        <dbReference type="ChEBI" id="CHEBI:15377"/>
        <dbReference type="ChEBI" id="CHEBI:15378"/>
        <dbReference type="ChEBI" id="CHEBI:30616"/>
        <dbReference type="ChEBI" id="CHEBI:43474"/>
        <dbReference type="ChEBI" id="CHEBI:456216"/>
        <dbReference type="EC" id="5.6.2.4"/>
    </reaction>
</comment>
<feature type="domain" description="UvrD-like helicase C-terminal" evidence="18">
    <location>
        <begin position="310"/>
        <end position="585"/>
    </location>
</feature>
<keyword evidence="7" id="KW-0269">Exonuclease</keyword>
<evidence type="ECO:0000256" key="9">
    <source>
        <dbReference type="ARBA" id="ARBA00023125"/>
    </source>
</evidence>
<dbReference type="Gene3D" id="1.10.10.160">
    <property type="match status" value="1"/>
</dbReference>
<evidence type="ECO:0000256" key="14">
    <source>
        <dbReference type="ARBA" id="ARBA00034923"/>
    </source>
</evidence>
<dbReference type="EMBL" id="JACPNR010000009">
    <property type="protein sequence ID" value="MBI2678487.1"/>
    <property type="molecule type" value="Genomic_DNA"/>
</dbReference>
<dbReference type="Gene3D" id="3.90.320.10">
    <property type="match status" value="1"/>
</dbReference>
<evidence type="ECO:0000256" key="2">
    <source>
        <dbReference type="ARBA" id="ARBA00022722"/>
    </source>
</evidence>
<dbReference type="PANTHER" id="PTHR11070">
    <property type="entry name" value="UVRD / RECB / PCRA DNA HELICASE FAMILY MEMBER"/>
    <property type="match status" value="1"/>
</dbReference>
<sequence>MPERVFNPRQKAAIDHTRGPMLVVAGAGTGKTTVLTERVARLVQRKLAKPGEIVALTYTIEAANELRRRVQAKLKGEARDLQALNFHSYAFALLDKHKRNFQVLDDFDLRVFLRQRLPELPLNIFRRAADPGKFLNNLTDFFSRCHDELVPAARYSQYVDDVKAGRAPLPRVSSSKDHDALTPEEIVARCQEIAAVYGKVEAMLAANNLGTFGMQITGAVELLRERPEVLAEERAKARYILVDEFQDSNEALLELVRLLAGDEQNVFAVGDPDQAIYHFRGASAAAFESFRRAFPTVEHVALAENYRSLSPILGSAYRVIQKNQMVAAAPQLALVREGLQSAREAQARAQGEALAPARVGLIIHDGGEQEAFHIASDIEESVRAGAAYSDFCVLYRMASHREDLVDELRRRAIPFVVEGLDALEVSDVRDVLAAMRALTAPSENAPLLRFAALREFGLAPQKLREQLAASKRDTAFYSVLGETPAGKKVIAAIAEMNKLAPPHATKAAAYLEAVRKRFAFGASKAMQTFVAFVAAWERKPIAGDGTVLAFLKYLDMFREFGGTVPLPPEDEDDAVRLMTAHTAKGREFRHVYVVRVSQSSFPMSYREVLFEFPRELRGDAAAGRDSKDLHAEEERRLFYVAMTRAQDSLTLMAKKDWRSGNVPTVYLREMLEQKDASTLWEQRAPRAVTLDLAAAAAALPGVSAVAPWLMLPSRTELATMALSASAIESYETCPLKFKIKYDWRLSEEPTAALQYGGIMHALLKQYYDQVLAGNTPSDDAMLAQFRAELATTRIDDPTQRMLYEREGAQQLADFLAARRADAGTFTVLSTEQTFRVEIEGITVSGRIDRIDRLADGAIQIVDYKTGKAKDEKDAKESLQLSIYALAAPKIDAAWKPDRLVLYNLVTNTGVASKRTPAALRRTEEKVREVAGRIRAGDFEADPGFHCKWCGYKDLCPAIEQSSEEGLVNIEKRGTAGGVN</sequence>
<evidence type="ECO:0000256" key="3">
    <source>
        <dbReference type="ARBA" id="ARBA00022741"/>
    </source>
</evidence>
<evidence type="ECO:0000256" key="8">
    <source>
        <dbReference type="ARBA" id="ARBA00022840"/>
    </source>
</evidence>
<evidence type="ECO:0000259" key="18">
    <source>
        <dbReference type="PROSITE" id="PS51217"/>
    </source>
</evidence>
<dbReference type="InterPro" id="IPR011335">
    <property type="entry name" value="Restrct_endonuc-II-like"/>
</dbReference>
<dbReference type="InterPro" id="IPR014016">
    <property type="entry name" value="UvrD-like_ATP-bd"/>
</dbReference>
<dbReference type="GO" id="GO:0003677">
    <property type="term" value="F:DNA binding"/>
    <property type="evidence" value="ECO:0007669"/>
    <property type="project" value="UniProtKB-KW"/>
</dbReference>
<dbReference type="GO" id="GO:0000725">
    <property type="term" value="P:recombinational repair"/>
    <property type="evidence" value="ECO:0007669"/>
    <property type="project" value="TreeGrafter"/>
</dbReference>
<keyword evidence="11" id="KW-0413">Isomerase</keyword>
<keyword evidence="9" id="KW-0238">DNA-binding</keyword>
<dbReference type="Proteomes" id="UP000779809">
    <property type="component" value="Unassembled WGS sequence"/>
</dbReference>
<comment type="caution">
    <text evidence="19">The sequence shown here is derived from an EMBL/GenBank/DDBJ whole genome shotgun (WGS) entry which is preliminary data.</text>
</comment>
<dbReference type="Pfam" id="PF00580">
    <property type="entry name" value="UvrD-helicase"/>
    <property type="match status" value="1"/>
</dbReference>
<evidence type="ECO:0000256" key="15">
    <source>
        <dbReference type="ARBA" id="ARBA00048988"/>
    </source>
</evidence>
<dbReference type="CDD" id="cd17932">
    <property type="entry name" value="DEXQc_UvrD"/>
    <property type="match status" value="1"/>
</dbReference>
<comment type="catalytic activity">
    <reaction evidence="12">
        <text>Couples ATP hydrolysis with the unwinding of duplex DNA by translocating in the 3'-5' direction.</text>
        <dbReference type="EC" id="5.6.2.4"/>
    </reaction>
</comment>
<dbReference type="PANTHER" id="PTHR11070:SF2">
    <property type="entry name" value="ATP-DEPENDENT DNA HELICASE SRS2"/>
    <property type="match status" value="1"/>
</dbReference>
<keyword evidence="3 16" id="KW-0547">Nucleotide-binding</keyword>
<proteinExistence type="inferred from homology"/>
<keyword evidence="2" id="KW-0540">Nuclease</keyword>
<dbReference type="PROSITE" id="PS51217">
    <property type="entry name" value="UVRD_HELICASE_CTER"/>
    <property type="match status" value="1"/>
</dbReference>
<keyword evidence="5 16" id="KW-0378">Hydrolase</keyword>
<evidence type="ECO:0000256" key="16">
    <source>
        <dbReference type="PROSITE-ProRule" id="PRU00560"/>
    </source>
</evidence>
<evidence type="ECO:0000256" key="4">
    <source>
        <dbReference type="ARBA" id="ARBA00022763"/>
    </source>
</evidence>
<dbReference type="Pfam" id="PF13361">
    <property type="entry name" value="UvrD_C"/>
    <property type="match status" value="2"/>
</dbReference>
<keyword evidence="8 16" id="KW-0067">ATP-binding</keyword>
<dbReference type="GO" id="GO:0005524">
    <property type="term" value="F:ATP binding"/>
    <property type="evidence" value="ECO:0007669"/>
    <property type="project" value="UniProtKB-UniRule"/>
</dbReference>
<gene>
    <name evidence="19" type="ORF">HYX28_06870</name>
</gene>
<dbReference type="SUPFAM" id="SSF52540">
    <property type="entry name" value="P-loop containing nucleoside triphosphate hydrolases"/>
    <property type="match status" value="1"/>
</dbReference>
<dbReference type="InterPro" id="IPR027417">
    <property type="entry name" value="P-loop_NTPase"/>
</dbReference>
<evidence type="ECO:0000256" key="6">
    <source>
        <dbReference type="ARBA" id="ARBA00022806"/>
    </source>
</evidence>
<evidence type="ECO:0000256" key="10">
    <source>
        <dbReference type="ARBA" id="ARBA00023204"/>
    </source>
</evidence>
<dbReference type="InterPro" id="IPR013986">
    <property type="entry name" value="DExx_box_DNA_helicase_dom_sf"/>
</dbReference>
<dbReference type="InterPro" id="IPR038726">
    <property type="entry name" value="PDDEXK_AddAB-type"/>
</dbReference>
<accession>A0A932A8L1</accession>
<comment type="similarity">
    <text evidence="1">Belongs to the helicase family. UvrD subfamily.</text>
</comment>
<evidence type="ECO:0000256" key="11">
    <source>
        <dbReference type="ARBA" id="ARBA00023235"/>
    </source>
</evidence>
<evidence type="ECO:0000313" key="19">
    <source>
        <dbReference type="EMBL" id="MBI2678487.1"/>
    </source>
</evidence>
<dbReference type="GO" id="GO:0043138">
    <property type="term" value="F:3'-5' DNA helicase activity"/>
    <property type="evidence" value="ECO:0007669"/>
    <property type="project" value="UniProtKB-EC"/>
</dbReference>
<dbReference type="Gene3D" id="3.40.50.300">
    <property type="entry name" value="P-loop containing nucleotide triphosphate hydrolases"/>
    <property type="match status" value="2"/>
</dbReference>
<dbReference type="AlphaFoldDB" id="A0A932A8L1"/>
<evidence type="ECO:0000256" key="5">
    <source>
        <dbReference type="ARBA" id="ARBA00022801"/>
    </source>
</evidence>
<evidence type="ECO:0000313" key="20">
    <source>
        <dbReference type="Proteomes" id="UP000779809"/>
    </source>
</evidence>
<organism evidence="19 20">
    <name type="scientific">Candidatus Korobacter versatilis</name>
    <dbReference type="NCBI Taxonomy" id="658062"/>
    <lineage>
        <taxon>Bacteria</taxon>
        <taxon>Pseudomonadati</taxon>
        <taxon>Acidobacteriota</taxon>
        <taxon>Terriglobia</taxon>
        <taxon>Terriglobales</taxon>
        <taxon>Candidatus Korobacteraceae</taxon>
        <taxon>Candidatus Korobacter</taxon>
    </lineage>
</organism>
<evidence type="ECO:0000256" key="13">
    <source>
        <dbReference type="ARBA" id="ARBA00034808"/>
    </source>
</evidence>
<keyword evidence="6 16" id="KW-0347">Helicase</keyword>
<dbReference type="Gene3D" id="1.10.486.10">
    <property type="entry name" value="PCRA, domain 4"/>
    <property type="match status" value="1"/>
</dbReference>
<dbReference type="PROSITE" id="PS51198">
    <property type="entry name" value="UVRD_HELICASE_ATP_BIND"/>
    <property type="match status" value="1"/>
</dbReference>
<dbReference type="SUPFAM" id="SSF52980">
    <property type="entry name" value="Restriction endonuclease-like"/>
    <property type="match status" value="1"/>
</dbReference>
<reference evidence="19" key="1">
    <citation type="submission" date="2020-07" db="EMBL/GenBank/DDBJ databases">
        <title>Huge and variable diversity of episymbiotic CPR bacteria and DPANN archaea in groundwater ecosystems.</title>
        <authorList>
            <person name="He C.Y."/>
            <person name="Keren R."/>
            <person name="Whittaker M."/>
            <person name="Farag I.F."/>
            <person name="Doudna J."/>
            <person name="Cate J.H.D."/>
            <person name="Banfield J.F."/>
        </authorList>
    </citation>
    <scope>NUCLEOTIDE SEQUENCE</scope>
    <source>
        <strain evidence="19">NC_groundwater_580_Pr5_B-0.1um_64_19</strain>
    </source>
</reference>
<evidence type="ECO:0000259" key="17">
    <source>
        <dbReference type="PROSITE" id="PS51198"/>
    </source>
</evidence>
<evidence type="ECO:0000256" key="1">
    <source>
        <dbReference type="ARBA" id="ARBA00009922"/>
    </source>
</evidence>
<protein>
    <recommendedName>
        <fullName evidence="13">DNA 3'-5' helicase</fullName>
        <ecNumber evidence="13">5.6.2.4</ecNumber>
    </recommendedName>
    <alternativeName>
        <fullName evidence="14">DNA 3'-5' helicase II</fullName>
    </alternativeName>
</protein>
<keyword evidence="4" id="KW-0227">DNA damage</keyword>
<dbReference type="GO" id="GO:0004527">
    <property type="term" value="F:exonuclease activity"/>
    <property type="evidence" value="ECO:0007669"/>
    <property type="project" value="UniProtKB-KW"/>
</dbReference>
<name>A0A932A8L1_9BACT</name>
<feature type="domain" description="UvrD-like helicase ATP-binding" evidence="17">
    <location>
        <begin position="4"/>
        <end position="309"/>
    </location>
</feature>
<evidence type="ECO:0000256" key="7">
    <source>
        <dbReference type="ARBA" id="ARBA00022839"/>
    </source>
</evidence>